<proteinExistence type="predicted"/>
<protein>
    <submittedName>
        <fullName evidence="1">Uncharacterized protein</fullName>
    </submittedName>
</protein>
<name>A0A9Q3FM39_9BASI</name>
<organism evidence="1 2">
    <name type="scientific">Austropuccinia psidii MF-1</name>
    <dbReference type="NCBI Taxonomy" id="1389203"/>
    <lineage>
        <taxon>Eukaryota</taxon>
        <taxon>Fungi</taxon>
        <taxon>Dikarya</taxon>
        <taxon>Basidiomycota</taxon>
        <taxon>Pucciniomycotina</taxon>
        <taxon>Pucciniomycetes</taxon>
        <taxon>Pucciniales</taxon>
        <taxon>Sphaerophragmiaceae</taxon>
        <taxon>Austropuccinia</taxon>
    </lineage>
</organism>
<reference evidence="1" key="1">
    <citation type="submission" date="2021-03" db="EMBL/GenBank/DDBJ databases">
        <title>Draft genome sequence of rust myrtle Austropuccinia psidii MF-1, a brazilian biotype.</title>
        <authorList>
            <person name="Quecine M.C."/>
            <person name="Pachon D.M.R."/>
            <person name="Bonatelli M.L."/>
            <person name="Correr F.H."/>
            <person name="Franceschini L.M."/>
            <person name="Leite T.F."/>
            <person name="Margarido G.R.A."/>
            <person name="Almeida C.A."/>
            <person name="Ferrarezi J.A."/>
            <person name="Labate C.A."/>
        </authorList>
    </citation>
    <scope>NUCLEOTIDE SEQUENCE</scope>
    <source>
        <strain evidence="1">MF-1</strain>
    </source>
</reference>
<dbReference type="Proteomes" id="UP000765509">
    <property type="component" value="Unassembled WGS sequence"/>
</dbReference>
<gene>
    <name evidence="1" type="ORF">O181_081289</name>
</gene>
<sequence length="254" mass="29093">MNGIDTKVYLDTGAFCTCVGKDYLQVILPEWKTNPLSIEGVQFGSANSNMYPLGILDTNLVYPHPEGSVNMKTEIIVIDNCTSQHISLKNYYLNIYGIEVNNHKDRYFTIGENKRQEFLFSNIPKQISVVSSNKDTYKEEFLTNKLGEAQINLELSTKMKQELLDVLYKYKNEFASDNEPLGTIKVYEVDITLNINIPYPPVLRKNAYPASPRAMEALEKHIQELIQLGVIRKVGHDEEVEVKTTFIMSWNNDR</sequence>
<dbReference type="AlphaFoldDB" id="A0A9Q3FM39"/>
<evidence type="ECO:0000313" key="2">
    <source>
        <dbReference type="Proteomes" id="UP000765509"/>
    </source>
</evidence>
<keyword evidence="2" id="KW-1185">Reference proteome</keyword>
<comment type="caution">
    <text evidence="1">The sequence shown here is derived from an EMBL/GenBank/DDBJ whole genome shotgun (WGS) entry which is preliminary data.</text>
</comment>
<accession>A0A9Q3FM39</accession>
<dbReference type="EMBL" id="AVOT02046252">
    <property type="protein sequence ID" value="MBW0541574.1"/>
    <property type="molecule type" value="Genomic_DNA"/>
</dbReference>
<evidence type="ECO:0000313" key="1">
    <source>
        <dbReference type="EMBL" id="MBW0541574.1"/>
    </source>
</evidence>